<dbReference type="PANTHER" id="PTHR44196">
    <property type="entry name" value="DEHYDROGENASE/REDUCTASE SDR FAMILY MEMBER 7B"/>
    <property type="match status" value="1"/>
</dbReference>
<dbReference type="PRINTS" id="PR00081">
    <property type="entry name" value="GDHRDH"/>
</dbReference>
<organism evidence="5 6">
    <name type="scientific">Tumebacillus avium</name>
    <dbReference type="NCBI Taxonomy" id="1903704"/>
    <lineage>
        <taxon>Bacteria</taxon>
        <taxon>Bacillati</taxon>
        <taxon>Bacillota</taxon>
        <taxon>Bacilli</taxon>
        <taxon>Bacillales</taxon>
        <taxon>Alicyclobacillaceae</taxon>
        <taxon>Tumebacillus</taxon>
    </lineage>
</organism>
<keyword evidence="2" id="KW-0560">Oxidoreductase</keyword>
<proteinExistence type="inferred from homology"/>
<evidence type="ECO:0000256" key="2">
    <source>
        <dbReference type="ARBA" id="ARBA00023002"/>
    </source>
</evidence>
<dbReference type="EMBL" id="CP021434">
    <property type="protein sequence ID" value="ARU61347.1"/>
    <property type="molecule type" value="Genomic_DNA"/>
</dbReference>
<dbReference type="OrthoDB" id="9810734at2"/>
<evidence type="ECO:0000313" key="5">
    <source>
        <dbReference type="EMBL" id="ARU61347.1"/>
    </source>
</evidence>
<dbReference type="KEGG" id="tum:CBW65_10300"/>
<reference evidence="6" key="1">
    <citation type="submission" date="2017-05" db="EMBL/GenBank/DDBJ databases">
        <authorList>
            <person name="Sung H."/>
        </authorList>
    </citation>
    <scope>NUCLEOTIDE SEQUENCE [LARGE SCALE GENOMIC DNA]</scope>
    <source>
        <strain evidence="6">AR23208</strain>
    </source>
</reference>
<keyword evidence="6" id="KW-1185">Reference proteome</keyword>
<dbReference type="PROSITE" id="PS00061">
    <property type="entry name" value="ADH_SHORT"/>
    <property type="match status" value="1"/>
</dbReference>
<accession>A0A1Y0ILE8</accession>
<evidence type="ECO:0000256" key="3">
    <source>
        <dbReference type="RuleBase" id="RU000363"/>
    </source>
</evidence>
<dbReference type="GO" id="GO:0016020">
    <property type="term" value="C:membrane"/>
    <property type="evidence" value="ECO:0007669"/>
    <property type="project" value="TreeGrafter"/>
</dbReference>
<comment type="similarity">
    <text evidence="1 3">Belongs to the short-chain dehydrogenases/reductases (SDR) family.</text>
</comment>
<dbReference type="PANTHER" id="PTHR44196:SF1">
    <property type="entry name" value="DEHYDROGENASE_REDUCTASE SDR FAMILY MEMBER 7B"/>
    <property type="match status" value="1"/>
</dbReference>
<dbReference type="GO" id="GO:0016491">
    <property type="term" value="F:oxidoreductase activity"/>
    <property type="evidence" value="ECO:0007669"/>
    <property type="project" value="UniProtKB-KW"/>
</dbReference>
<dbReference type="AlphaFoldDB" id="A0A1Y0ILE8"/>
<dbReference type="Proteomes" id="UP000195437">
    <property type="component" value="Chromosome"/>
</dbReference>
<dbReference type="InterPro" id="IPR057326">
    <property type="entry name" value="KR_dom"/>
</dbReference>
<evidence type="ECO:0000259" key="4">
    <source>
        <dbReference type="SMART" id="SM00822"/>
    </source>
</evidence>
<dbReference type="Pfam" id="PF00106">
    <property type="entry name" value="adh_short"/>
    <property type="match status" value="1"/>
</dbReference>
<sequence length="246" mass="26692">MKLSGNTVLITGGASGIGLAFAERFLKAGNEVIICGRREEKLNEAKAKFPELHTRVCNVASEADRKALAEWVKTVHPQVNVLVNNAGIQQQVNLLDGEADWGHLKQEITANFEAPVHLSILLLPLLTGKEGSTIINVTSGLAFAPAAWVPIYSATKAALHSFTLTLRHQVAQQNVEVIEVAPPAVNTDLGGVGLHTFGAPVEDFADAIFQGFERGDQEIGYGQSERSLRASRDELDTIFERMNNRE</sequence>
<dbReference type="SUPFAM" id="SSF51735">
    <property type="entry name" value="NAD(P)-binding Rossmann-fold domains"/>
    <property type="match status" value="1"/>
</dbReference>
<dbReference type="InterPro" id="IPR020904">
    <property type="entry name" value="Sc_DH/Rdtase_CS"/>
</dbReference>
<evidence type="ECO:0000313" key="6">
    <source>
        <dbReference type="Proteomes" id="UP000195437"/>
    </source>
</evidence>
<feature type="domain" description="Ketoreductase" evidence="4">
    <location>
        <begin position="6"/>
        <end position="184"/>
    </location>
</feature>
<name>A0A1Y0ILE8_9BACL</name>
<evidence type="ECO:0000256" key="1">
    <source>
        <dbReference type="ARBA" id="ARBA00006484"/>
    </source>
</evidence>
<dbReference type="InterPro" id="IPR002347">
    <property type="entry name" value="SDR_fam"/>
</dbReference>
<dbReference type="RefSeq" id="WP_087456726.1">
    <property type="nucleotide sequence ID" value="NZ_CP021434.1"/>
</dbReference>
<protein>
    <submittedName>
        <fullName evidence="5">Short-chain dehydrogenase</fullName>
    </submittedName>
</protein>
<dbReference type="SMART" id="SM00822">
    <property type="entry name" value="PKS_KR"/>
    <property type="match status" value="1"/>
</dbReference>
<dbReference type="Gene3D" id="3.40.50.720">
    <property type="entry name" value="NAD(P)-binding Rossmann-like Domain"/>
    <property type="match status" value="1"/>
</dbReference>
<dbReference type="InterPro" id="IPR036291">
    <property type="entry name" value="NAD(P)-bd_dom_sf"/>
</dbReference>
<gene>
    <name evidence="5" type="ORF">CBW65_10300</name>
</gene>
<dbReference type="PRINTS" id="PR00080">
    <property type="entry name" value="SDRFAMILY"/>
</dbReference>